<keyword evidence="5" id="KW-0804">Transcription</keyword>
<name>A0A6B2LFL5_9EUKA</name>
<accession>A0A6B2LFL5</accession>
<dbReference type="InterPro" id="IPR040450">
    <property type="entry name" value="TFIIF_beta_HTH"/>
</dbReference>
<dbReference type="GO" id="GO:0003677">
    <property type="term" value="F:DNA binding"/>
    <property type="evidence" value="ECO:0007669"/>
    <property type="project" value="UniProtKB-KW"/>
</dbReference>
<dbReference type="Gene3D" id="1.10.10.10">
    <property type="entry name" value="Winged helix-like DNA-binding domain superfamily/Winged helix DNA-binding domain"/>
    <property type="match status" value="1"/>
</dbReference>
<evidence type="ECO:0000256" key="6">
    <source>
        <dbReference type="ARBA" id="ARBA00023242"/>
    </source>
</evidence>
<evidence type="ECO:0000256" key="2">
    <source>
        <dbReference type="ARBA" id="ARBA00009543"/>
    </source>
</evidence>
<dbReference type="SUPFAM" id="SSF46785">
    <property type="entry name" value="Winged helix' DNA-binding domain"/>
    <property type="match status" value="1"/>
</dbReference>
<dbReference type="EMBL" id="GIBP01006815">
    <property type="protein sequence ID" value="NDV35784.1"/>
    <property type="molecule type" value="Transcribed_RNA"/>
</dbReference>
<feature type="region of interest" description="Disordered" evidence="7">
    <location>
        <begin position="223"/>
        <end position="245"/>
    </location>
</feature>
<dbReference type="AlphaFoldDB" id="A0A6B2LFL5"/>
<keyword evidence="3" id="KW-0805">Transcription regulation</keyword>
<evidence type="ECO:0000256" key="5">
    <source>
        <dbReference type="ARBA" id="ARBA00023163"/>
    </source>
</evidence>
<dbReference type="Pfam" id="PF02270">
    <property type="entry name" value="TFIIF_beta"/>
    <property type="match status" value="1"/>
</dbReference>
<comment type="similarity">
    <text evidence="2">Belongs to the TFIIF beta subunit family.</text>
</comment>
<dbReference type="InterPro" id="IPR036390">
    <property type="entry name" value="WH_DNA-bd_sf"/>
</dbReference>
<evidence type="ECO:0000256" key="4">
    <source>
        <dbReference type="ARBA" id="ARBA00023125"/>
    </source>
</evidence>
<dbReference type="InterPro" id="IPR003196">
    <property type="entry name" value="TFIIF_beta"/>
</dbReference>
<dbReference type="InterPro" id="IPR040504">
    <property type="entry name" value="TFIIF_beta_N"/>
</dbReference>
<organism evidence="10">
    <name type="scientific">Arcella intermedia</name>
    <dbReference type="NCBI Taxonomy" id="1963864"/>
    <lineage>
        <taxon>Eukaryota</taxon>
        <taxon>Amoebozoa</taxon>
        <taxon>Tubulinea</taxon>
        <taxon>Elardia</taxon>
        <taxon>Arcellinida</taxon>
        <taxon>Sphaerothecina</taxon>
        <taxon>Arcellidae</taxon>
        <taxon>Arcella</taxon>
    </lineage>
</organism>
<dbReference type="InterPro" id="IPR011039">
    <property type="entry name" value="TFIIF_interaction"/>
</dbReference>
<sequence>MDTKNEDKKTWLVRVPKWLADIWDTKAENVELGRIELVEDVSDSKKNQVCLVLPPDIPGICCQKFRMNNSNINNPLKIVSEDIQGNVVIEGNVGFKFDLDPFDKKNVKAAMINTSAALNPANPKNSLPKTQVRNSVARIGSRTLPNVLTGGKRKRDERGVVEKRERTDSSQLMSMIFDCFERQEFWTIKDLNDELKQPLNYLKNILSKYCDYIKKGPHKGHYEIKSEYAPNKKPRVDDPDDEGDD</sequence>
<dbReference type="SUPFAM" id="SSF50916">
    <property type="entry name" value="Rap30/74 interaction domains"/>
    <property type="match status" value="1"/>
</dbReference>
<dbReference type="FunFam" id="1.10.10.10:FF:000035">
    <property type="entry name" value="General transcription factor IIF subunit 2"/>
    <property type="match status" value="1"/>
</dbReference>
<evidence type="ECO:0000313" key="10">
    <source>
        <dbReference type="EMBL" id="NDV35784.1"/>
    </source>
</evidence>
<evidence type="ECO:0000256" key="3">
    <source>
        <dbReference type="ARBA" id="ARBA00023015"/>
    </source>
</evidence>
<protein>
    <submittedName>
        <fullName evidence="10">Uncharacterized protein</fullName>
    </submittedName>
</protein>
<evidence type="ECO:0000256" key="7">
    <source>
        <dbReference type="SAM" id="MobiDB-lite"/>
    </source>
</evidence>
<feature type="domain" description="TFIIF beta subunit HTH" evidence="8">
    <location>
        <begin position="166"/>
        <end position="228"/>
    </location>
</feature>
<dbReference type="GO" id="GO:0005674">
    <property type="term" value="C:transcription factor TFIIF complex"/>
    <property type="evidence" value="ECO:0007669"/>
    <property type="project" value="InterPro"/>
</dbReference>
<feature type="domain" description="TFIIF beta subunit N-terminal" evidence="9">
    <location>
        <begin position="8"/>
        <end position="58"/>
    </location>
</feature>
<dbReference type="GO" id="GO:0006367">
    <property type="term" value="P:transcription initiation at RNA polymerase II promoter"/>
    <property type="evidence" value="ECO:0007669"/>
    <property type="project" value="InterPro"/>
</dbReference>
<feature type="region of interest" description="Disordered" evidence="7">
    <location>
        <begin position="146"/>
        <end position="166"/>
    </location>
</feature>
<dbReference type="PANTHER" id="PTHR10445:SF0">
    <property type="entry name" value="GENERAL TRANSCRIPTION FACTOR IIF SUBUNIT 2"/>
    <property type="match status" value="1"/>
</dbReference>
<reference evidence="10" key="1">
    <citation type="journal article" date="2020" name="J. Eukaryot. Microbiol.">
        <title>De novo Sequencing, Assembly and Annotation of the Transcriptome for the Free-Living Testate Amoeba Arcella intermedia.</title>
        <authorList>
            <person name="Ribeiro G.M."/>
            <person name="Porfirio-Sousa A.L."/>
            <person name="Maurer-Alcala X.X."/>
            <person name="Katz L.A."/>
            <person name="Lahr D.J.G."/>
        </authorList>
    </citation>
    <scope>NUCLEOTIDE SEQUENCE</scope>
</reference>
<evidence type="ECO:0000259" key="8">
    <source>
        <dbReference type="Pfam" id="PF02270"/>
    </source>
</evidence>
<evidence type="ECO:0000259" key="9">
    <source>
        <dbReference type="Pfam" id="PF17683"/>
    </source>
</evidence>
<dbReference type="InterPro" id="IPR036388">
    <property type="entry name" value="WH-like_DNA-bd_sf"/>
</dbReference>
<comment type="subcellular location">
    <subcellularLocation>
        <location evidence="1">Nucleus</location>
    </subcellularLocation>
</comment>
<keyword evidence="4" id="KW-0238">DNA-binding</keyword>
<dbReference type="PANTHER" id="PTHR10445">
    <property type="entry name" value="GENERAL TRANSCRIPTION FACTOR IIF SUBUNIT 2"/>
    <property type="match status" value="1"/>
</dbReference>
<feature type="compositionally biased region" description="Basic and acidic residues" evidence="7">
    <location>
        <begin position="154"/>
        <end position="166"/>
    </location>
</feature>
<proteinExistence type="inferred from homology"/>
<dbReference type="Pfam" id="PF17683">
    <property type="entry name" value="TFIIF_beta_N"/>
    <property type="match status" value="1"/>
</dbReference>
<keyword evidence="6" id="KW-0539">Nucleus</keyword>
<evidence type="ECO:0000256" key="1">
    <source>
        <dbReference type="ARBA" id="ARBA00004123"/>
    </source>
</evidence>